<evidence type="ECO:0000256" key="2">
    <source>
        <dbReference type="ARBA" id="ARBA00023015"/>
    </source>
</evidence>
<reference evidence="9" key="1">
    <citation type="submission" date="2016-10" db="EMBL/GenBank/DDBJ databases">
        <authorList>
            <person name="Varghese N."/>
            <person name="Submissions S."/>
        </authorList>
    </citation>
    <scope>NUCLEOTIDE SEQUENCE [LARGE SCALE GENOMIC DNA]</scope>
    <source>
        <strain evidence="9">DSM 11706</strain>
    </source>
</reference>
<dbReference type="NCBIfam" id="TIGR02937">
    <property type="entry name" value="sigma70-ECF"/>
    <property type="match status" value="1"/>
</dbReference>
<evidence type="ECO:0000259" key="6">
    <source>
        <dbReference type="Pfam" id="PF04542"/>
    </source>
</evidence>
<dbReference type="Proteomes" id="UP000198734">
    <property type="component" value="Unassembled WGS sequence"/>
</dbReference>
<dbReference type="InterPro" id="IPR014284">
    <property type="entry name" value="RNA_pol_sigma-70_dom"/>
</dbReference>
<keyword evidence="3" id="KW-0731">Sigma factor</keyword>
<evidence type="ECO:0000256" key="3">
    <source>
        <dbReference type="ARBA" id="ARBA00023082"/>
    </source>
</evidence>
<keyword evidence="2" id="KW-0805">Transcription regulation</keyword>
<dbReference type="Gene3D" id="1.10.1740.10">
    <property type="match status" value="1"/>
</dbReference>
<dbReference type="AlphaFoldDB" id="A0A1I5UQN2"/>
<dbReference type="RefSeq" id="WP_093533866.1">
    <property type="nucleotide sequence ID" value="NZ_FOXU01000001.1"/>
</dbReference>
<keyword evidence="5" id="KW-0804">Transcription</keyword>
<evidence type="ECO:0000256" key="1">
    <source>
        <dbReference type="ARBA" id="ARBA00010641"/>
    </source>
</evidence>
<evidence type="ECO:0000259" key="7">
    <source>
        <dbReference type="Pfam" id="PF08281"/>
    </source>
</evidence>
<dbReference type="SUPFAM" id="SSF88659">
    <property type="entry name" value="Sigma3 and sigma4 domains of RNA polymerase sigma factors"/>
    <property type="match status" value="1"/>
</dbReference>
<evidence type="ECO:0000256" key="5">
    <source>
        <dbReference type="ARBA" id="ARBA00023163"/>
    </source>
</evidence>
<keyword evidence="9" id="KW-1185">Reference proteome</keyword>
<dbReference type="SUPFAM" id="SSF88946">
    <property type="entry name" value="Sigma2 domain of RNA polymerase sigma factors"/>
    <property type="match status" value="1"/>
</dbReference>
<proteinExistence type="inferred from homology"/>
<gene>
    <name evidence="8" type="ORF">SAMN05421670_0505</name>
</gene>
<dbReference type="PANTHER" id="PTHR43133">
    <property type="entry name" value="RNA POLYMERASE ECF-TYPE SIGMA FACTO"/>
    <property type="match status" value="1"/>
</dbReference>
<comment type="similarity">
    <text evidence="1">Belongs to the sigma-70 factor family. ECF subfamily.</text>
</comment>
<dbReference type="Gene3D" id="1.10.10.10">
    <property type="entry name" value="Winged helix-like DNA-binding domain superfamily/Winged helix DNA-binding domain"/>
    <property type="match status" value="1"/>
</dbReference>
<dbReference type="PANTHER" id="PTHR43133:SF8">
    <property type="entry name" value="RNA POLYMERASE SIGMA FACTOR HI_1459-RELATED"/>
    <property type="match status" value="1"/>
</dbReference>
<dbReference type="CDD" id="cd06171">
    <property type="entry name" value="Sigma70_r4"/>
    <property type="match status" value="1"/>
</dbReference>
<dbReference type="InterPro" id="IPR036388">
    <property type="entry name" value="WH-like_DNA-bd_sf"/>
</dbReference>
<dbReference type="STRING" id="126156.SAMN05421670_0505"/>
<evidence type="ECO:0000256" key="4">
    <source>
        <dbReference type="ARBA" id="ARBA00023125"/>
    </source>
</evidence>
<feature type="domain" description="RNA polymerase sigma-70 region 2" evidence="6">
    <location>
        <begin position="24"/>
        <end position="91"/>
    </location>
</feature>
<dbReference type="Pfam" id="PF08281">
    <property type="entry name" value="Sigma70_r4_2"/>
    <property type="match status" value="1"/>
</dbReference>
<sequence>MKCTERNYISRLKKQKEDALEYIMEHYGGLVHGISYHILGHVSHQAVDECVNDTFLLIWQRAHQFDGDAIAFKKWVGMITKYKAIDYYRALEKQKTREQTDEQVLLEQSTPDMQRTYIQKEQRDELLAAISRLPEIDRDIFIMKYFLNLPSSEIAKTLHLSVTAIDNRLSRGRKKLAQKIKLKEQFI</sequence>
<dbReference type="GO" id="GO:0003677">
    <property type="term" value="F:DNA binding"/>
    <property type="evidence" value="ECO:0007669"/>
    <property type="project" value="UniProtKB-KW"/>
</dbReference>
<dbReference type="GO" id="GO:0006352">
    <property type="term" value="P:DNA-templated transcription initiation"/>
    <property type="evidence" value="ECO:0007669"/>
    <property type="project" value="InterPro"/>
</dbReference>
<dbReference type="InterPro" id="IPR013249">
    <property type="entry name" value="RNA_pol_sigma70_r4_t2"/>
</dbReference>
<organism evidence="8 9">
    <name type="scientific">Psychrobacillus psychrotolerans</name>
    <dbReference type="NCBI Taxonomy" id="126156"/>
    <lineage>
        <taxon>Bacteria</taxon>
        <taxon>Bacillati</taxon>
        <taxon>Bacillota</taxon>
        <taxon>Bacilli</taxon>
        <taxon>Bacillales</taxon>
        <taxon>Bacillaceae</taxon>
        <taxon>Psychrobacillus</taxon>
    </lineage>
</organism>
<dbReference type="InterPro" id="IPR013324">
    <property type="entry name" value="RNA_pol_sigma_r3/r4-like"/>
</dbReference>
<dbReference type="InterPro" id="IPR013325">
    <property type="entry name" value="RNA_pol_sigma_r2"/>
</dbReference>
<evidence type="ECO:0000313" key="9">
    <source>
        <dbReference type="Proteomes" id="UP000198734"/>
    </source>
</evidence>
<feature type="domain" description="RNA polymerase sigma factor 70 region 4 type 2" evidence="7">
    <location>
        <begin position="124"/>
        <end position="176"/>
    </location>
</feature>
<name>A0A1I5UQN2_9BACI</name>
<dbReference type="OrthoDB" id="2678696at2"/>
<protein>
    <submittedName>
        <fullName evidence="8">RNA polymerase sigma-70 factor, ECF subfamily</fullName>
    </submittedName>
</protein>
<dbReference type="EMBL" id="FOXU01000001">
    <property type="protein sequence ID" value="SFP97624.1"/>
    <property type="molecule type" value="Genomic_DNA"/>
</dbReference>
<dbReference type="Pfam" id="PF04542">
    <property type="entry name" value="Sigma70_r2"/>
    <property type="match status" value="1"/>
</dbReference>
<dbReference type="GO" id="GO:0016987">
    <property type="term" value="F:sigma factor activity"/>
    <property type="evidence" value="ECO:0007669"/>
    <property type="project" value="UniProtKB-KW"/>
</dbReference>
<dbReference type="InterPro" id="IPR039425">
    <property type="entry name" value="RNA_pol_sigma-70-like"/>
</dbReference>
<accession>A0A1I5UQN2</accession>
<dbReference type="InterPro" id="IPR007627">
    <property type="entry name" value="RNA_pol_sigma70_r2"/>
</dbReference>
<keyword evidence="4" id="KW-0238">DNA-binding</keyword>
<evidence type="ECO:0000313" key="8">
    <source>
        <dbReference type="EMBL" id="SFP97624.1"/>
    </source>
</evidence>